<protein>
    <recommendedName>
        <fullName evidence="2">DUF8039 domain-containing protein</fullName>
    </recommendedName>
</protein>
<evidence type="ECO:0000259" key="2">
    <source>
        <dbReference type="Pfam" id="PF26133"/>
    </source>
</evidence>
<feature type="region of interest" description="Disordered" evidence="1">
    <location>
        <begin position="419"/>
        <end position="440"/>
    </location>
</feature>
<dbReference type="Pfam" id="PF26133">
    <property type="entry name" value="DUF8039"/>
    <property type="match status" value="1"/>
</dbReference>
<organism evidence="3 4">
    <name type="scientific">Centaurea solstitialis</name>
    <name type="common">yellow star-thistle</name>
    <dbReference type="NCBI Taxonomy" id="347529"/>
    <lineage>
        <taxon>Eukaryota</taxon>
        <taxon>Viridiplantae</taxon>
        <taxon>Streptophyta</taxon>
        <taxon>Embryophyta</taxon>
        <taxon>Tracheophyta</taxon>
        <taxon>Spermatophyta</taxon>
        <taxon>Magnoliopsida</taxon>
        <taxon>eudicotyledons</taxon>
        <taxon>Gunneridae</taxon>
        <taxon>Pentapetalae</taxon>
        <taxon>asterids</taxon>
        <taxon>campanulids</taxon>
        <taxon>Asterales</taxon>
        <taxon>Asteraceae</taxon>
        <taxon>Carduoideae</taxon>
        <taxon>Cardueae</taxon>
        <taxon>Centaureinae</taxon>
        <taxon>Centaurea</taxon>
    </lineage>
</organism>
<dbReference type="AlphaFoldDB" id="A0AA38SHG2"/>
<dbReference type="InterPro" id="IPR058352">
    <property type="entry name" value="DUF8039"/>
</dbReference>
<feature type="region of interest" description="Disordered" evidence="1">
    <location>
        <begin position="294"/>
        <end position="314"/>
    </location>
</feature>
<feature type="domain" description="DUF8039" evidence="2">
    <location>
        <begin position="322"/>
        <end position="412"/>
    </location>
</feature>
<comment type="caution">
    <text evidence="3">The sequence shown here is derived from an EMBL/GenBank/DDBJ whole genome shotgun (WGS) entry which is preliminary data.</text>
</comment>
<name>A0AA38SHG2_9ASTR</name>
<dbReference type="Proteomes" id="UP001172457">
    <property type="component" value="Unassembled WGS sequence"/>
</dbReference>
<feature type="region of interest" description="Disordered" evidence="1">
    <location>
        <begin position="1"/>
        <end position="54"/>
    </location>
</feature>
<keyword evidence="4" id="KW-1185">Reference proteome</keyword>
<dbReference type="InterPro" id="IPR038765">
    <property type="entry name" value="Papain-like_cys_pep_sf"/>
</dbReference>
<proteinExistence type="predicted"/>
<evidence type="ECO:0000313" key="3">
    <source>
        <dbReference type="EMBL" id="KAJ9536260.1"/>
    </source>
</evidence>
<dbReference type="PANTHER" id="PTHR33018:SF37">
    <property type="entry name" value="TRANSPOSASE TNP1_EN_SPM-LIKE DOMAIN-CONTAINING PROTEIN"/>
    <property type="match status" value="1"/>
</dbReference>
<gene>
    <name evidence="3" type="ORF">OSB04_un000560</name>
</gene>
<accession>A0AA38SHG2</accession>
<feature type="compositionally biased region" description="Basic residues" evidence="1">
    <location>
        <begin position="480"/>
        <end position="489"/>
    </location>
</feature>
<feature type="compositionally biased region" description="Polar residues" evidence="1">
    <location>
        <begin position="299"/>
        <end position="314"/>
    </location>
</feature>
<evidence type="ECO:0000313" key="4">
    <source>
        <dbReference type="Proteomes" id="UP001172457"/>
    </source>
</evidence>
<dbReference type="EMBL" id="JARYMX010000039">
    <property type="protein sequence ID" value="KAJ9536260.1"/>
    <property type="molecule type" value="Genomic_DNA"/>
</dbReference>
<dbReference type="PANTHER" id="PTHR33018">
    <property type="entry name" value="OS10G0338966 PROTEIN-RELATED"/>
    <property type="match status" value="1"/>
</dbReference>
<reference evidence="3" key="1">
    <citation type="submission" date="2023-03" db="EMBL/GenBank/DDBJ databases">
        <title>Chromosome-scale reference genome and RAD-based genetic map of yellow starthistle (Centaurea solstitialis) reveal putative structural variation and QTLs associated with invader traits.</title>
        <authorList>
            <person name="Reatini B."/>
            <person name="Cang F.A."/>
            <person name="Jiang Q."/>
            <person name="Mckibben M.T.W."/>
            <person name="Barker M.S."/>
            <person name="Rieseberg L.H."/>
            <person name="Dlugosch K.M."/>
        </authorList>
    </citation>
    <scope>NUCLEOTIDE SEQUENCE</scope>
    <source>
        <strain evidence="3">CAN-66</strain>
        <tissue evidence="3">Leaf</tissue>
    </source>
</reference>
<dbReference type="Gene3D" id="3.40.395.10">
    <property type="entry name" value="Adenoviral Proteinase, Chain A"/>
    <property type="match status" value="1"/>
</dbReference>
<sequence length="723" mass="81805">MSDRDDANISIDDDSDDSNDISAPIQGNEEPCAIQRSTKTRGATSMKKIRDSQKPCTIRRCPVTGRPRGPLSEKYSSWVGLEARTRISILESDWRYVDQDEKDRLWAAIKQKWNLEDDSLKKTTMSIASGSLRSFRSMLVHDYMNKNKTPFEQYSYIKPDTWAKFIKEKSTPEFEALSKINSEHAKMNDNPHHLGSRGYLGKEDLWAKGQELGLLPEIEKDKRFSQGDWDPGVAIDPLEAVLGPEHPGRTRGVGHNVGLRVGLGLENKRRKLLKKENKEERIHKLEQLVKELLARDSRNNASPPTSSGVNKSSAGSIAYDPQIQSMQDVTSCDLVFRCGGSKIVVAKGLAFPLSVDVIHGCHLEEGFMKVQVDRVMDGCEEYDLPVPIPDSDVQKLGQAIGNFIQWEIRSVATINKSVTSAPPMSEPIPPPIQKEDATHSKKVVTTTTKVPSTTPIHHQVQNDDEAQSKRVGTAFEPHRQKQIAKKTKMLPKSMPKSMQDRPTAMKELFQRLHSKKDWVRLGVVAEIEEGVFGPTRVRVDIGYDDLKDLMTNGWLDQNIITWFLADLHMIISRNTRNNCVFLAPGTLNDVEIDWSDVFVKDSILAAMKHHTEKEYFLAPYLQGGHYSLLVIRPKRRLVYVLDSIMGEKTAETYMIKNVLDRAITEYNRDIGSCQVNMSAQITWKLQKDTWTTTKPFTITQIEEMACNIAGTFTLNRMTNGRIW</sequence>
<feature type="region of interest" description="Disordered" evidence="1">
    <location>
        <begin position="473"/>
        <end position="501"/>
    </location>
</feature>
<dbReference type="SUPFAM" id="SSF54001">
    <property type="entry name" value="Cysteine proteinases"/>
    <property type="match status" value="1"/>
</dbReference>
<evidence type="ECO:0000256" key="1">
    <source>
        <dbReference type="SAM" id="MobiDB-lite"/>
    </source>
</evidence>